<evidence type="ECO:0000256" key="1">
    <source>
        <dbReference type="ARBA" id="ARBA00004123"/>
    </source>
</evidence>
<keyword evidence="6" id="KW-0862">Zinc</keyword>
<evidence type="ECO:0000256" key="9">
    <source>
        <dbReference type="ARBA" id="ARBA00023242"/>
    </source>
</evidence>
<dbReference type="GO" id="GO:0008270">
    <property type="term" value="F:zinc ion binding"/>
    <property type="evidence" value="ECO:0007669"/>
    <property type="project" value="UniProtKB-KW"/>
</dbReference>
<feature type="region of interest" description="Disordered" evidence="11">
    <location>
        <begin position="1"/>
        <end position="25"/>
    </location>
</feature>
<dbReference type="InterPro" id="IPR000465">
    <property type="entry name" value="XPA/RAD14"/>
</dbReference>
<dbReference type="GeneID" id="54485385"/>
<feature type="domain" description="XPA C-terminal" evidence="12">
    <location>
        <begin position="213"/>
        <end position="263"/>
    </location>
</feature>
<evidence type="ECO:0000256" key="5">
    <source>
        <dbReference type="ARBA" id="ARBA00022771"/>
    </source>
</evidence>
<dbReference type="FunFam" id="3.90.530.10:FF:000003">
    <property type="entry name" value="Dna repair rad14 protein"/>
    <property type="match status" value="1"/>
</dbReference>
<keyword evidence="4" id="KW-0227">DNA damage</keyword>
<feature type="compositionally biased region" description="Low complexity" evidence="11">
    <location>
        <begin position="13"/>
        <end position="23"/>
    </location>
</feature>
<evidence type="ECO:0000256" key="6">
    <source>
        <dbReference type="ARBA" id="ARBA00022833"/>
    </source>
</evidence>
<feature type="region of interest" description="Disordered" evidence="11">
    <location>
        <begin position="324"/>
        <end position="348"/>
    </location>
</feature>
<dbReference type="GO" id="GO:0000715">
    <property type="term" value="P:nucleotide-excision repair, DNA damage recognition"/>
    <property type="evidence" value="ECO:0007669"/>
    <property type="project" value="TreeGrafter"/>
</dbReference>
<dbReference type="Proteomes" id="UP000799437">
    <property type="component" value="Unassembled WGS sequence"/>
</dbReference>
<dbReference type="RefSeq" id="XP_033598263.1">
    <property type="nucleotide sequence ID" value="XM_033744331.1"/>
</dbReference>
<dbReference type="InterPro" id="IPR037129">
    <property type="entry name" value="XPA_sf"/>
</dbReference>
<gene>
    <name evidence="13" type="ORF">EJ05DRAFT_477880</name>
</gene>
<feature type="region of interest" description="Disordered" evidence="11">
    <location>
        <begin position="37"/>
        <end position="91"/>
    </location>
</feature>
<dbReference type="GO" id="GO:0070914">
    <property type="term" value="P:UV-damage excision repair"/>
    <property type="evidence" value="ECO:0007669"/>
    <property type="project" value="TreeGrafter"/>
</dbReference>
<dbReference type="GO" id="GO:0003684">
    <property type="term" value="F:damaged DNA binding"/>
    <property type="evidence" value="ECO:0007669"/>
    <property type="project" value="InterPro"/>
</dbReference>
<dbReference type="NCBIfam" id="TIGR00598">
    <property type="entry name" value="rad14"/>
    <property type="match status" value="1"/>
</dbReference>
<name>A0A6A6VYU4_9PEZI</name>
<proteinExistence type="inferred from homology"/>
<dbReference type="Pfam" id="PF05181">
    <property type="entry name" value="XPA_C"/>
    <property type="match status" value="1"/>
</dbReference>
<dbReference type="CDD" id="cd21077">
    <property type="entry name" value="DBD_Rad14"/>
    <property type="match status" value="1"/>
</dbReference>
<sequence length="370" mass="42704">MSGGRLTPPPVTTPGTLPSSLTPERIRRLEESRLRAKALRTQDDNKRAQPRDNPSLFATGQKRPHSSIISNRPKTQRDASDPRITVDEMSRPRDDNVIQAAKKFDKYVEYDFSKMTDTKGGFLTANDDPRNRAMNVPNQEEKPAHMTLGEWERHQLLKKLRASKQGMFEPGISVLHKDTKRCRECASLEIDWKWDEVFDCQVCGACKDKFPDKYSLLTKTEAREDYILTNPELQDEDLLRHLKRPNPHKATWNDMQLYLRYQIEEYAFSPQKWGSPEALDAEFQRRETDKKRRKEKKFNTKLAELKKRTMVEAHKRKMLGGSGDVGFGGSLKGSNDRHEHVWGAPIEDPITGESKKKCISCSMEVEELEF</sequence>
<dbReference type="AlphaFoldDB" id="A0A6A6VYU4"/>
<dbReference type="GO" id="GO:0000110">
    <property type="term" value="C:nucleotide-excision repair factor 1 complex"/>
    <property type="evidence" value="ECO:0007669"/>
    <property type="project" value="TreeGrafter"/>
</dbReference>
<evidence type="ECO:0000256" key="8">
    <source>
        <dbReference type="ARBA" id="ARBA00023204"/>
    </source>
</evidence>
<dbReference type="InterPro" id="IPR022656">
    <property type="entry name" value="XPA_C"/>
</dbReference>
<feature type="compositionally biased region" description="Basic and acidic residues" evidence="11">
    <location>
        <begin position="75"/>
        <end position="91"/>
    </location>
</feature>
<dbReference type="EMBL" id="ML996576">
    <property type="protein sequence ID" value="KAF2755812.1"/>
    <property type="molecule type" value="Genomic_DNA"/>
</dbReference>
<accession>A0A6A6VYU4</accession>
<dbReference type="PANTHER" id="PTHR10142">
    <property type="entry name" value="DNA REPAIR PROTEIN COMPLEMENTING XP-A CELLS"/>
    <property type="match status" value="1"/>
</dbReference>
<evidence type="ECO:0000313" key="14">
    <source>
        <dbReference type="Proteomes" id="UP000799437"/>
    </source>
</evidence>
<dbReference type="OrthoDB" id="5368863at2759"/>
<keyword evidence="14" id="KW-1185">Reference proteome</keyword>
<keyword evidence="8" id="KW-0234">DNA repair</keyword>
<dbReference type="Gene3D" id="3.90.530.10">
    <property type="entry name" value="XPA C-terminal domain"/>
    <property type="match status" value="1"/>
</dbReference>
<reference evidence="13" key="1">
    <citation type="journal article" date="2020" name="Stud. Mycol.">
        <title>101 Dothideomycetes genomes: a test case for predicting lifestyles and emergence of pathogens.</title>
        <authorList>
            <person name="Haridas S."/>
            <person name="Albert R."/>
            <person name="Binder M."/>
            <person name="Bloem J."/>
            <person name="Labutti K."/>
            <person name="Salamov A."/>
            <person name="Andreopoulos B."/>
            <person name="Baker S."/>
            <person name="Barry K."/>
            <person name="Bills G."/>
            <person name="Bluhm B."/>
            <person name="Cannon C."/>
            <person name="Castanera R."/>
            <person name="Culley D."/>
            <person name="Daum C."/>
            <person name="Ezra D."/>
            <person name="Gonzalez J."/>
            <person name="Henrissat B."/>
            <person name="Kuo A."/>
            <person name="Liang C."/>
            <person name="Lipzen A."/>
            <person name="Lutzoni F."/>
            <person name="Magnuson J."/>
            <person name="Mondo S."/>
            <person name="Nolan M."/>
            <person name="Ohm R."/>
            <person name="Pangilinan J."/>
            <person name="Park H.-J."/>
            <person name="Ramirez L."/>
            <person name="Alfaro M."/>
            <person name="Sun H."/>
            <person name="Tritt A."/>
            <person name="Yoshinaga Y."/>
            <person name="Zwiers L.-H."/>
            <person name="Turgeon B."/>
            <person name="Goodwin S."/>
            <person name="Spatafora J."/>
            <person name="Crous P."/>
            <person name="Grigoriev I."/>
        </authorList>
    </citation>
    <scope>NUCLEOTIDE SEQUENCE</scope>
    <source>
        <strain evidence="13">CBS 121739</strain>
    </source>
</reference>
<evidence type="ECO:0000256" key="10">
    <source>
        <dbReference type="ARBA" id="ARBA00072989"/>
    </source>
</evidence>
<keyword evidence="9" id="KW-0539">Nucleus</keyword>
<evidence type="ECO:0000256" key="3">
    <source>
        <dbReference type="ARBA" id="ARBA00022723"/>
    </source>
</evidence>
<keyword evidence="7" id="KW-0238">DNA-binding</keyword>
<dbReference type="SUPFAM" id="SSF46955">
    <property type="entry name" value="Putative DNA-binding domain"/>
    <property type="match status" value="1"/>
</dbReference>
<evidence type="ECO:0000256" key="4">
    <source>
        <dbReference type="ARBA" id="ARBA00022763"/>
    </source>
</evidence>
<feature type="compositionally biased region" description="Basic and acidic residues" evidence="11">
    <location>
        <begin position="37"/>
        <end position="50"/>
    </location>
</feature>
<keyword evidence="3" id="KW-0479">Metal-binding</keyword>
<dbReference type="InterPro" id="IPR009061">
    <property type="entry name" value="DNA-bd_dom_put_sf"/>
</dbReference>
<evidence type="ECO:0000256" key="11">
    <source>
        <dbReference type="SAM" id="MobiDB-lite"/>
    </source>
</evidence>
<dbReference type="PANTHER" id="PTHR10142:SF0">
    <property type="entry name" value="DNA REPAIR PROTEIN COMPLEMENTING XP-A CELLS"/>
    <property type="match status" value="1"/>
</dbReference>
<keyword evidence="5" id="KW-0863">Zinc-finger</keyword>
<evidence type="ECO:0000256" key="7">
    <source>
        <dbReference type="ARBA" id="ARBA00023125"/>
    </source>
</evidence>
<evidence type="ECO:0000259" key="12">
    <source>
        <dbReference type="Pfam" id="PF05181"/>
    </source>
</evidence>
<organism evidence="13 14">
    <name type="scientific">Pseudovirgaria hyperparasitica</name>
    <dbReference type="NCBI Taxonomy" id="470096"/>
    <lineage>
        <taxon>Eukaryota</taxon>
        <taxon>Fungi</taxon>
        <taxon>Dikarya</taxon>
        <taxon>Ascomycota</taxon>
        <taxon>Pezizomycotina</taxon>
        <taxon>Dothideomycetes</taxon>
        <taxon>Dothideomycetes incertae sedis</taxon>
        <taxon>Acrospermales</taxon>
        <taxon>Acrospermaceae</taxon>
        <taxon>Pseudovirgaria</taxon>
    </lineage>
</organism>
<dbReference type="GO" id="GO:0006284">
    <property type="term" value="P:base-excision repair"/>
    <property type="evidence" value="ECO:0007669"/>
    <property type="project" value="TreeGrafter"/>
</dbReference>
<comment type="subcellular location">
    <subcellularLocation>
        <location evidence="1">Nucleus</location>
    </subcellularLocation>
</comment>
<dbReference type="GO" id="GO:1901255">
    <property type="term" value="P:nucleotide-excision repair involved in interstrand cross-link repair"/>
    <property type="evidence" value="ECO:0007669"/>
    <property type="project" value="TreeGrafter"/>
</dbReference>
<protein>
    <recommendedName>
        <fullName evidence="10">DNA repair protein RAD14</fullName>
    </recommendedName>
</protein>
<evidence type="ECO:0000313" key="13">
    <source>
        <dbReference type="EMBL" id="KAF2755812.1"/>
    </source>
</evidence>
<comment type="similarity">
    <text evidence="2">Belongs to the XPA family.</text>
</comment>
<evidence type="ECO:0000256" key="2">
    <source>
        <dbReference type="ARBA" id="ARBA00005548"/>
    </source>
</evidence>